<organism evidence="2 3">
    <name type="scientific">Cryobacterium mannosilyticum</name>
    <dbReference type="NCBI Taxonomy" id="1259190"/>
    <lineage>
        <taxon>Bacteria</taxon>
        <taxon>Bacillati</taxon>
        <taxon>Actinomycetota</taxon>
        <taxon>Actinomycetes</taxon>
        <taxon>Micrococcales</taxon>
        <taxon>Microbacteriaceae</taxon>
        <taxon>Cryobacterium</taxon>
    </lineage>
</organism>
<dbReference type="AlphaFoldDB" id="A0A4R8WDM0"/>
<sequence length="114" mass="13073">MAWWSWVLLWTGLVLVLLGMLAWFGQVLFRKAVRTMEALEALAEQVAGLELAPEAPPRPRFRPAVFEETADVLLAVELGRAERRHRRQLRRDRLVARGKLLQHAPSNQRTDSHA</sequence>
<evidence type="ECO:0000256" key="1">
    <source>
        <dbReference type="SAM" id="Phobius"/>
    </source>
</evidence>
<evidence type="ECO:0000313" key="2">
    <source>
        <dbReference type="EMBL" id="TFC07315.1"/>
    </source>
</evidence>
<protein>
    <submittedName>
        <fullName evidence="2">Uncharacterized protein</fullName>
    </submittedName>
</protein>
<dbReference type="RefSeq" id="WP_134506485.1">
    <property type="nucleotide sequence ID" value="NZ_SOFM01000007.1"/>
</dbReference>
<dbReference type="EMBL" id="SOFM01000007">
    <property type="protein sequence ID" value="TFC07315.1"/>
    <property type="molecule type" value="Genomic_DNA"/>
</dbReference>
<name>A0A4R8WDM0_9MICO</name>
<feature type="transmembrane region" description="Helical" evidence="1">
    <location>
        <begin position="6"/>
        <end position="29"/>
    </location>
</feature>
<comment type="caution">
    <text evidence="2">The sequence shown here is derived from an EMBL/GenBank/DDBJ whole genome shotgun (WGS) entry which is preliminary data.</text>
</comment>
<keyword evidence="1" id="KW-0812">Transmembrane</keyword>
<dbReference type="Proteomes" id="UP000297643">
    <property type="component" value="Unassembled WGS sequence"/>
</dbReference>
<gene>
    <name evidence="2" type="ORF">E3O32_01990</name>
</gene>
<accession>A0A4R8WDM0</accession>
<keyword evidence="3" id="KW-1185">Reference proteome</keyword>
<evidence type="ECO:0000313" key="3">
    <source>
        <dbReference type="Proteomes" id="UP000297643"/>
    </source>
</evidence>
<proteinExistence type="predicted"/>
<keyword evidence="1" id="KW-1133">Transmembrane helix</keyword>
<keyword evidence="1" id="KW-0472">Membrane</keyword>
<reference evidence="2 3" key="1">
    <citation type="submission" date="2019-03" db="EMBL/GenBank/DDBJ databases">
        <title>Genomics of glacier-inhabiting Cryobacterium strains.</title>
        <authorList>
            <person name="Liu Q."/>
            <person name="Xin Y.-H."/>
        </authorList>
    </citation>
    <scope>NUCLEOTIDE SEQUENCE [LARGE SCALE GENOMIC DNA]</scope>
    <source>
        <strain evidence="2 3">RHLT2-21</strain>
    </source>
</reference>